<reference evidence="2" key="1">
    <citation type="submission" date="2023-07" db="EMBL/GenBank/DDBJ databases">
        <authorList>
            <consortium name="AG Swart"/>
            <person name="Singh M."/>
            <person name="Singh A."/>
            <person name="Seah K."/>
            <person name="Emmerich C."/>
        </authorList>
    </citation>
    <scope>NUCLEOTIDE SEQUENCE</scope>
    <source>
        <strain evidence="2">DP1</strain>
    </source>
</reference>
<gene>
    <name evidence="2" type="ORF">ECRASSUSDP1_LOCUS14420</name>
</gene>
<dbReference type="EMBL" id="CAMPGE010014408">
    <property type="protein sequence ID" value="CAI2373082.1"/>
    <property type="molecule type" value="Genomic_DNA"/>
</dbReference>
<evidence type="ECO:0000313" key="2">
    <source>
        <dbReference type="EMBL" id="CAI2373082.1"/>
    </source>
</evidence>
<protein>
    <submittedName>
        <fullName evidence="2">Uncharacterized protein</fullName>
    </submittedName>
</protein>
<accession>A0AAD1XI58</accession>
<dbReference type="AlphaFoldDB" id="A0AAD1XI58"/>
<sequence>MINEERFNWLTIGKSYDDGEKSSKKKSSKDVKKSSKKDKHKKKKDKTKNKRKRAADYFASDSDSDAPNKLVAYKHSHEIARKDSKKSKKRSKDKAKKEKKIKKEMKRQLKELAKTVVMSTGFQNTDGKEEMPANFEEINYEKHEKMVDGIIKTLNAPKKFEFDEDTVFAKAICANEEQAFTINAISYDDYEKYGKPQDAEIPLFRRATRDYIIGFDQIKRRRGLSIKRHMIEIIRDLNELCGIYRKDNKQILRKLNYGLPKYRIYSKKFYKKNKDVEEDDHRIHHVNKVPKEFAESDVIDTIKDMQLWDEVENSEESFEDYLEGNMKFKY</sequence>
<keyword evidence="3" id="KW-1185">Reference proteome</keyword>
<comment type="caution">
    <text evidence="2">The sequence shown here is derived from an EMBL/GenBank/DDBJ whole genome shotgun (WGS) entry which is preliminary data.</text>
</comment>
<feature type="region of interest" description="Disordered" evidence="1">
    <location>
        <begin position="14"/>
        <end position="103"/>
    </location>
</feature>
<organism evidence="2 3">
    <name type="scientific">Euplotes crassus</name>
    <dbReference type="NCBI Taxonomy" id="5936"/>
    <lineage>
        <taxon>Eukaryota</taxon>
        <taxon>Sar</taxon>
        <taxon>Alveolata</taxon>
        <taxon>Ciliophora</taxon>
        <taxon>Intramacronucleata</taxon>
        <taxon>Spirotrichea</taxon>
        <taxon>Hypotrichia</taxon>
        <taxon>Euplotida</taxon>
        <taxon>Euplotidae</taxon>
        <taxon>Moneuplotes</taxon>
    </lineage>
</organism>
<evidence type="ECO:0000313" key="3">
    <source>
        <dbReference type="Proteomes" id="UP001295684"/>
    </source>
</evidence>
<proteinExistence type="predicted"/>
<dbReference type="Proteomes" id="UP001295684">
    <property type="component" value="Unassembled WGS sequence"/>
</dbReference>
<feature type="compositionally biased region" description="Basic residues" evidence="1">
    <location>
        <begin position="83"/>
        <end position="103"/>
    </location>
</feature>
<evidence type="ECO:0000256" key="1">
    <source>
        <dbReference type="SAM" id="MobiDB-lite"/>
    </source>
</evidence>
<feature type="compositionally biased region" description="Basic residues" evidence="1">
    <location>
        <begin position="34"/>
        <end position="53"/>
    </location>
</feature>
<name>A0AAD1XI58_EUPCR</name>
<feature type="compositionally biased region" description="Basic and acidic residues" evidence="1">
    <location>
        <begin position="15"/>
        <end position="33"/>
    </location>
</feature>